<dbReference type="Gene3D" id="3.40.50.300">
    <property type="entry name" value="P-loop containing nucleotide triphosphate hydrolases"/>
    <property type="match status" value="1"/>
</dbReference>
<dbReference type="InterPro" id="IPR052026">
    <property type="entry name" value="ExeA_AAA_ATPase_DNA-bind"/>
</dbReference>
<dbReference type="EMBL" id="WOCD01000005">
    <property type="protein sequence ID" value="MUH73655.1"/>
    <property type="molecule type" value="Genomic_DNA"/>
</dbReference>
<reference evidence="3 4" key="1">
    <citation type="submission" date="2019-11" db="EMBL/GenBank/DDBJ databases">
        <title>P. haliotis isolates from Z. marina roots.</title>
        <authorList>
            <person name="Cohen M."/>
            <person name="Jospin G."/>
            <person name="Eisen J.A."/>
            <person name="Coil D.A."/>
        </authorList>
    </citation>
    <scope>NUCLEOTIDE SEQUENCE [LARGE SCALE GENOMIC DNA]</scope>
    <source>
        <strain evidence="3 4">UCD-MCMsp1aY</strain>
    </source>
</reference>
<dbReference type="SMART" id="SM00382">
    <property type="entry name" value="AAA"/>
    <property type="match status" value="1"/>
</dbReference>
<organism evidence="3 4">
    <name type="scientific">Psychrosphaera haliotis</name>
    <dbReference type="NCBI Taxonomy" id="555083"/>
    <lineage>
        <taxon>Bacteria</taxon>
        <taxon>Pseudomonadati</taxon>
        <taxon>Pseudomonadota</taxon>
        <taxon>Gammaproteobacteria</taxon>
        <taxon>Alteromonadales</taxon>
        <taxon>Pseudoalteromonadaceae</taxon>
        <taxon>Psychrosphaera</taxon>
    </lineage>
</organism>
<dbReference type="GO" id="GO:0016887">
    <property type="term" value="F:ATP hydrolysis activity"/>
    <property type="evidence" value="ECO:0007669"/>
    <property type="project" value="InterPro"/>
</dbReference>
<sequence length="379" mass="42031">MYEEFFGLSRKPFQLTPDPEIFFASTGHQKALSYLQYGLTQSEGFIVITGNVGTGKTTIANHLISQLEEQNIVARQLVTPNLSPDDLIVAITKLFKLHPEGNTKAAHIAELTDYMRRLNALGRRMLLIIDEAQNLPVESIEELRMLSNIQVDGKSIIQSFLLGQSELEGILSAPIMEQFRQRVIASASLTPLSEQELSNYINFRMNKAGWQGEPLFSEEAVSVVHKFTDGIPRKINTFLDRVLLFTYMEEKHAIDVEVINDVIKEVSSELNHQVDDGLDMMRSHQVPATASNPNAGGVKAQLAGGDKDFNPTDSELADLNSALMDGGFNSEKIETLLESLLMMNRRSLLVQSQILKELKIQNEGKSAGGNESNKAKPSS</sequence>
<dbReference type="InterPro" id="IPR027417">
    <property type="entry name" value="P-loop_NTPase"/>
</dbReference>
<proteinExistence type="predicted"/>
<evidence type="ECO:0000259" key="2">
    <source>
        <dbReference type="SMART" id="SM00382"/>
    </source>
</evidence>
<dbReference type="SUPFAM" id="SSF52540">
    <property type="entry name" value="P-loop containing nucleoside triphosphate hydrolases"/>
    <property type="match status" value="1"/>
</dbReference>
<evidence type="ECO:0000256" key="1">
    <source>
        <dbReference type="SAM" id="MobiDB-lite"/>
    </source>
</evidence>
<dbReference type="Pfam" id="PF13401">
    <property type="entry name" value="AAA_22"/>
    <property type="match status" value="1"/>
</dbReference>
<evidence type="ECO:0000313" key="3">
    <source>
        <dbReference type="EMBL" id="MUH73655.1"/>
    </source>
</evidence>
<keyword evidence="4" id="KW-1185">Reference proteome</keyword>
<name>A0A6N8FAL5_9GAMM</name>
<dbReference type="RefSeq" id="WP_155697062.1">
    <property type="nucleotide sequence ID" value="NZ_WOCD01000005.1"/>
</dbReference>
<accession>A0A6N8FAL5</accession>
<dbReference type="AlphaFoldDB" id="A0A6N8FAL5"/>
<dbReference type="PANTHER" id="PTHR35894">
    <property type="entry name" value="GENERAL SECRETION PATHWAY PROTEIN A-RELATED"/>
    <property type="match status" value="1"/>
</dbReference>
<dbReference type="InterPro" id="IPR003593">
    <property type="entry name" value="AAA+_ATPase"/>
</dbReference>
<evidence type="ECO:0000313" key="4">
    <source>
        <dbReference type="Proteomes" id="UP000439994"/>
    </source>
</evidence>
<dbReference type="OrthoDB" id="9780149at2"/>
<feature type="region of interest" description="Disordered" evidence="1">
    <location>
        <begin position="287"/>
        <end position="313"/>
    </location>
</feature>
<gene>
    <name evidence="3" type="ORF">GNP35_14875</name>
</gene>
<dbReference type="NCBIfam" id="TIGR03015">
    <property type="entry name" value="pepcterm_ATPase"/>
    <property type="match status" value="1"/>
</dbReference>
<dbReference type="Proteomes" id="UP000439994">
    <property type="component" value="Unassembled WGS sequence"/>
</dbReference>
<protein>
    <submittedName>
        <fullName evidence="3">AAA family ATPase</fullName>
    </submittedName>
</protein>
<feature type="domain" description="AAA+ ATPase" evidence="2">
    <location>
        <begin position="42"/>
        <end position="249"/>
    </location>
</feature>
<dbReference type="InterPro" id="IPR049945">
    <property type="entry name" value="AAA_22"/>
</dbReference>
<dbReference type="PANTHER" id="PTHR35894:SF1">
    <property type="entry name" value="PHOSPHORIBULOKINASE _ URIDINE KINASE FAMILY"/>
    <property type="match status" value="1"/>
</dbReference>
<dbReference type="InterPro" id="IPR017466">
    <property type="entry name" value="XrtA-assoc_ATPase-like"/>
</dbReference>
<comment type="caution">
    <text evidence="3">The sequence shown here is derived from an EMBL/GenBank/DDBJ whole genome shotgun (WGS) entry which is preliminary data.</text>
</comment>